<dbReference type="Gene3D" id="1.10.246.190">
    <property type="entry name" value="Autophagy protein Apg5, helix rich domain"/>
    <property type="match status" value="1"/>
</dbReference>
<evidence type="ECO:0000256" key="3">
    <source>
        <dbReference type="ARBA" id="ARBA00022843"/>
    </source>
</evidence>
<proteinExistence type="inferred from homology"/>
<dbReference type="InterPro" id="IPR042526">
    <property type="entry name" value="Atg5_HR"/>
</dbReference>
<keyword evidence="2" id="KW-1017">Isopeptide bond</keyword>
<dbReference type="InterPro" id="IPR048940">
    <property type="entry name" value="ATG5_HBR"/>
</dbReference>
<protein>
    <submittedName>
        <fullName evidence="7">Autophagy protein 5</fullName>
    </submittedName>
</protein>
<keyword evidence="8" id="KW-1185">Reference proteome</keyword>
<dbReference type="InterPro" id="IPR007239">
    <property type="entry name" value="Atg5"/>
</dbReference>
<dbReference type="PANTHER" id="PTHR13040:SF2">
    <property type="entry name" value="AUTOPHAGY PROTEIN 5"/>
    <property type="match status" value="1"/>
</dbReference>
<dbReference type="Pfam" id="PF20638">
    <property type="entry name" value="ATG5_UblA"/>
    <property type="match status" value="1"/>
</dbReference>
<dbReference type="PANTHER" id="PTHR13040">
    <property type="entry name" value="AUTOPHAGY PROTEIN 5"/>
    <property type="match status" value="1"/>
</dbReference>
<accession>A0ABR4NFH0</accession>
<reference evidence="7 8" key="1">
    <citation type="submission" date="2023-09" db="EMBL/GenBank/DDBJ databases">
        <title>Pangenome analysis of Batrachochytrium dendrobatidis and related Chytrids.</title>
        <authorList>
            <person name="Yacoub M.N."/>
            <person name="Stajich J.E."/>
            <person name="James T.Y."/>
        </authorList>
    </citation>
    <scope>NUCLEOTIDE SEQUENCE [LARGE SCALE GENOMIC DNA]</scope>
    <source>
        <strain evidence="7 8">JEL0888</strain>
    </source>
</reference>
<comment type="caution">
    <text evidence="7">The sequence shown here is derived from an EMBL/GenBank/DDBJ whole genome shotgun (WGS) entry which is preliminary data.</text>
</comment>
<gene>
    <name evidence="7" type="primary">ATG5</name>
    <name evidence="7" type="ORF">HK105_202126</name>
</gene>
<evidence type="ECO:0000259" key="6">
    <source>
        <dbReference type="Pfam" id="PF20638"/>
    </source>
</evidence>
<name>A0ABR4NFH0_9FUNG</name>
<evidence type="ECO:0000256" key="2">
    <source>
        <dbReference type="ARBA" id="ARBA00022499"/>
    </source>
</evidence>
<dbReference type="Pfam" id="PF20637">
    <property type="entry name" value="ATG5_HBR"/>
    <property type="match status" value="1"/>
</dbReference>
<evidence type="ECO:0000256" key="1">
    <source>
        <dbReference type="ARBA" id="ARBA00006910"/>
    </source>
</evidence>
<evidence type="ECO:0000259" key="5">
    <source>
        <dbReference type="Pfam" id="PF20637"/>
    </source>
</evidence>
<dbReference type="EMBL" id="JADGIZ020000007">
    <property type="protein sequence ID" value="KAL2918199.1"/>
    <property type="molecule type" value="Genomic_DNA"/>
</dbReference>
<keyword evidence="3" id="KW-0832">Ubl conjugation</keyword>
<evidence type="ECO:0000256" key="4">
    <source>
        <dbReference type="ARBA" id="ARBA00023006"/>
    </source>
</evidence>
<evidence type="ECO:0000313" key="7">
    <source>
        <dbReference type="EMBL" id="KAL2918199.1"/>
    </source>
</evidence>
<sequence>MSDTAATWRGAVPLAITAGSSVFYVRAPAHSKAPFLSGRLRQDMTVADSDVWFDAEGTALRWQYPVGLLFDLHTARARARDELVPVPWAITAHFGSWPSDRLIPVDADGAGPNTPRSYFMSMIKEADFLRTGSTKKVMSLSLQDQTRLWDSLVANTPIVWLALNAAYPDGFLHIVVAQASDASQ</sequence>
<evidence type="ECO:0000313" key="8">
    <source>
        <dbReference type="Proteomes" id="UP001527925"/>
    </source>
</evidence>
<dbReference type="Gene3D" id="3.10.20.620">
    <property type="match status" value="1"/>
</dbReference>
<dbReference type="InterPro" id="IPR042527">
    <property type="entry name" value="Atg5_UblA_dom_sf"/>
</dbReference>
<feature type="domain" description="Autophagy protein ATG5 alpha-helical bundle region" evidence="5">
    <location>
        <begin position="115"/>
        <end position="155"/>
    </location>
</feature>
<dbReference type="Gene3D" id="3.10.20.90">
    <property type="entry name" value="Phosphatidylinositol 3-kinase Catalytic Subunit, Chain A, domain 1"/>
    <property type="match status" value="1"/>
</dbReference>
<comment type="similarity">
    <text evidence="1">Belongs to the ATG5 family.</text>
</comment>
<organism evidence="7 8">
    <name type="scientific">Polyrhizophydium stewartii</name>
    <dbReference type="NCBI Taxonomy" id="2732419"/>
    <lineage>
        <taxon>Eukaryota</taxon>
        <taxon>Fungi</taxon>
        <taxon>Fungi incertae sedis</taxon>
        <taxon>Chytridiomycota</taxon>
        <taxon>Chytridiomycota incertae sedis</taxon>
        <taxon>Chytridiomycetes</taxon>
        <taxon>Rhizophydiales</taxon>
        <taxon>Rhizophydiales incertae sedis</taxon>
        <taxon>Polyrhizophydium</taxon>
    </lineage>
</organism>
<dbReference type="InterPro" id="IPR048939">
    <property type="entry name" value="ATG5_UblA"/>
</dbReference>
<keyword evidence="4" id="KW-0072">Autophagy</keyword>
<dbReference type="Proteomes" id="UP001527925">
    <property type="component" value="Unassembled WGS sequence"/>
</dbReference>
<feature type="domain" description="Autophagy protein ATG5 UblA" evidence="6">
    <location>
        <begin position="42"/>
        <end position="94"/>
    </location>
</feature>